<evidence type="ECO:0000313" key="1">
    <source>
        <dbReference type="EMBL" id="QWM90141.1"/>
    </source>
</evidence>
<dbReference type="Proteomes" id="UP000827813">
    <property type="component" value="Segment"/>
</dbReference>
<organism evidence="1 2">
    <name type="scientific">uncultured phage cr9_1</name>
    <dbReference type="NCBI Taxonomy" id="2986400"/>
    <lineage>
        <taxon>Viruses</taxon>
        <taxon>Duplodnaviria</taxon>
        <taxon>Heunggongvirae</taxon>
        <taxon>Uroviricota</taxon>
        <taxon>Caudoviricetes</taxon>
        <taxon>Crassvirales</taxon>
        <taxon>Intestiviridae</taxon>
        <taxon>Crudevirinae</taxon>
        <taxon>Dabirmavirus</taxon>
        <taxon>Dabirmavirus hominis</taxon>
    </lineage>
</organism>
<dbReference type="GeneID" id="75691257"/>
<proteinExistence type="predicted"/>
<keyword evidence="2" id="KW-1185">Reference proteome</keyword>
<gene>
    <name evidence="1" type="primary">gp_23074</name>
</gene>
<dbReference type="EMBL" id="MZ130486">
    <property type="protein sequence ID" value="QWM90141.1"/>
    <property type="molecule type" value="Genomic_DNA"/>
</dbReference>
<protein>
    <submittedName>
        <fullName evidence="1">Uncharacterized protein</fullName>
    </submittedName>
</protein>
<sequence length="128" mass="15267">MEAITEEQEARIDKSKQYFGSIRHTKEDGQVIDGKDIYVYGEINFNSEEDCNILNRFHLLDNDNSFVYSGFNYDKETIVLKENKVKWYQTTNNIKWLQFNHCLIGKPKRIIIYKIDKKKLVNVRRSII</sequence>
<evidence type="ECO:0000313" key="2">
    <source>
        <dbReference type="Proteomes" id="UP000827813"/>
    </source>
</evidence>
<accession>A0AAE7RVF2</accession>
<reference evidence="1 2" key="1">
    <citation type="submission" date="2021-04" db="EMBL/GenBank/DDBJ databases">
        <authorList>
            <person name="Shkoporov A.N."/>
            <person name="Stockdale S.R."/>
            <person name="Guerin E."/>
            <person name="Ross R.P."/>
            <person name="Hill C."/>
        </authorList>
    </citation>
    <scope>NUCLEOTIDE SEQUENCE [LARGE SCALE GENOMIC DNA]</scope>
    <source>
        <strain evidence="2">cr9_1</strain>
    </source>
</reference>
<dbReference type="RefSeq" id="YP_010359713.1">
    <property type="nucleotide sequence ID" value="NC_062776.1"/>
</dbReference>
<dbReference type="KEGG" id="vg:75691257"/>
<name>A0AAE7RVF2_9CAUD</name>